<dbReference type="SUPFAM" id="SSF56672">
    <property type="entry name" value="DNA/RNA polymerases"/>
    <property type="match status" value="1"/>
</dbReference>
<evidence type="ECO:0000259" key="6">
    <source>
        <dbReference type="Pfam" id="PF25597"/>
    </source>
</evidence>
<feature type="domain" description="Retroviral polymerase SH3-like" evidence="6">
    <location>
        <begin position="695"/>
        <end position="754"/>
    </location>
</feature>
<feature type="domain" description="SAC9 C-terminal" evidence="5">
    <location>
        <begin position="1331"/>
        <end position="1386"/>
    </location>
</feature>
<keyword evidence="8" id="KW-1185">Reference proteome</keyword>
<dbReference type="Gene3D" id="3.30.420.10">
    <property type="entry name" value="Ribonuclease H-like superfamily/Ribonuclease H"/>
    <property type="match status" value="1"/>
</dbReference>
<dbReference type="Pfam" id="PF22936">
    <property type="entry name" value="Pol_BBD"/>
    <property type="match status" value="1"/>
</dbReference>
<dbReference type="EMBL" id="JBCGBO010000005">
    <property type="protein sequence ID" value="KAK9200642.1"/>
    <property type="molecule type" value="Genomic_DNA"/>
</dbReference>
<dbReference type="SUPFAM" id="SSF53098">
    <property type="entry name" value="Ribonuclease H-like"/>
    <property type="match status" value="1"/>
</dbReference>
<dbReference type="CDD" id="cd09272">
    <property type="entry name" value="RNase_HI_RT_Ty1"/>
    <property type="match status" value="1"/>
</dbReference>
<dbReference type="InterPro" id="IPR043502">
    <property type="entry name" value="DNA/RNA_pol_sf"/>
</dbReference>
<dbReference type="Pfam" id="PF14223">
    <property type="entry name" value="Retrotran_gag_2"/>
    <property type="match status" value="1"/>
</dbReference>
<name>A0AAP0M9S8_9ROSI</name>
<organism evidence="7 8">
    <name type="scientific">Citrus x changshan-huyou</name>
    <dbReference type="NCBI Taxonomy" id="2935761"/>
    <lineage>
        <taxon>Eukaryota</taxon>
        <taxon>Viridiplantae</taxon>
        <taxon>Streptophyta</taxon>
        <taxon>Embryophyta</taxon>
        <taxon>Tracheophyta</taxon>
        <taxon>Spermatophyta</taxon>
        <taxon>Magnoliopsida</taxon>
        <taxon>eudicotyledons</taxon>
        <taxon>Gunneridae</taxon>
        <taxon>Pentapetalae</taxon>
        <taxon>rosids</taxon>
        <taxon>malvids</taxon>
        <taxon>Sapindales</taxon>
        <taxon>Rutaceae</taxon>
        <taxon>Aurantioideae</taxon>
        <taxon>Citrus</taxon>
    </lineage>
</organism>
<sequence>MANSNQNSGSYSFITPIKLDHNNFIVWRTQILTSIKGNGLEDFVNGNQVCPEKFFSATSSVAGFSTGTENQEINPAYTMWIKTDQLILSWMMSSIQPNLLITVIHCSTAKELLDTLTSMFVSQSQARIMPLKMQIQTLKKGSMSIIDYFTKMKRISDSLALAGKPVEVNDFIQHVLTGLDSSDYESLVTTVLARGDNISLDEFYSLLLSLENRVEQKRGKIASDVTHNLSANVAQKQFNHGKNNGGNQKFNTGFYGGGYNSRTGLGDASVPSRNQGRGGFNGNFRPGQRQYGRGFGHANGNRPSMAYGNFGNFGRNLNHQYGAGIGNSQFGNFNIPRAPGYQGHLVYSDPAAFNVYQSSNSHGGYSPAHAYVPTGDYSGSPSSLSIPSVPVPAHAPEMIKDPAWYIDSGATNHITNDSGKLLDLKPYVGIDKLLVGNGSALHIKHIGSVLLATTTNKPLCLNHVLHVPHIKKNLLSVSKLLVDNNVTLEFFENVFVVKARNPGITLLRGIATGGLYQVQSAAQISETSSALSCQLSSNKPQSLFAFHSPLSSDVSPEVNKSTFSHHLMCKSALAVNTSSVDVNVFHKRLGHPTLHTLKSVLKACNSFNFGIQFRHPCPHIHHQNGKIERKHRHIVDIGLTLLAQANLPLKFWWNVFHTAVFLINILPTPTLNNISPFQKLFQQAPDYAFLRVFGCACFPYLRPYNSHKLSFRSNICVFIGYSSSHKGYQCLHSSGLVYISNHVIFDEQSFPYVSGSDFSSIALSCNSSDISSESRLTLVPIPQVQSPLQESPASDSFPADIPQVFSPSSTSSSSSTSPSHTHPIHTTHSPPHILPAAPPIGHPMITRSKAGVFKPKSYLAALLAIPSEPISISAALSDPKWFKAMQEEFQALLKQYYMGSGLAKYKARLVAKGFHQTQGVDYTETFSPVVKASTVRVILSLAVMNKWELRQVDVNNAFLNGILVEDVYMRQPEGFIDPSRPLHICKLKKALYGLKQAPRAWFERLKDAMVGKWGFPNSKSDNSLFYKWIGGQVTFVLIYVDDIIITGSSGQLVQQVITNMQNAFALKDLGKLSYFLGIEVTKIASGIYLSQSKYIADLLAKHNMADCSPVPTPMATGHYLTKGSGSVISNVSQYRSAVGALHDSDWACDKDDRKSVASYAVYLGSNLVSWSSKKQAVVSRSSTEAEYRALAQATAEVTWIQSLLKELHIPLVTAPIMWCDNQSAIALAHNPVYHAKTKHVELDIHFIRDKVTAKQITIQFIPSEDQNANVLTKALTFSQFHHLRSELNVHPGQFSLRGDVTEYDVLGPGSASVNLGMDFSLLPVDEDENPVPIKAEILTDYDLVLEQYLPPSSPLLAGFCVDAFSAITPGVAHSPSSDSDIWDKSARAGRPMYFDFPRPIQSCRVSFKLLGDVTAFAVEPSEQDDSGLRAPLVAAECKSIKFTDAVISVLFRDKNSE</sequence>
<evidence type="ECO:0000313" key="7">
    <source>
        <dbReference type="EMBL" id="KAK9200642.1"/>
    </source>
</evidence>
<feature type="compositionally biased region" description="Low complexity" evidence="2">
    <location>
        <begin position="806"/>
        <end position="831"/>
    </location>
</feature>
<dbReference type="Pfam" id="PF24765">
    <property type="entry name" value="SAC9_C"/>
    <property type="match status" value="1"/>
</dbReference>
<evidence type="ECO:0000256" key="2">
    <source>
        <dbReference type="SAM" id="MobiDB-lite"/>
    </source>
</evidence>
<proteinExistence type="predicted"/>
<evidence type="ECO:0000313" key="8">
    <source>
        <dbReference type="Proteomes" id="UP001428341"/>
    </source>
</evidence>
<protein>
    <recommendedName>
        <fullName evidence="9">Integrase catalytic domain-containing protein</fullName>
    </recommendedName>
</protein>
<evidence type="ECO:0008006" key="9">
    <source>
        <dbReference type="Google" id="ProtNLM"/>
    </source>
</evidence>
<evidence type="ECO:0000259" key="3">
    <source>
        <dbReference type="Pfam" id="PF07727"/>
    </source>
</evidence>
<dbReference type="GO" id="GO:0004190">
    <property type="term" value="F:aspartic-type endopeptidase activity"/>
    <property type="evidence" value="ECO:0007669"/>
    <property type="project" value="UniProtKB-KW"/>
</dbReference>
<keyword evidence="1" id="KW-0064">Aspartyl protease</keyword>
<dbReference type="GO" id="GO:0003676">
    <property type="term" value="F:nucleic acid binding"/>
    <property type="evidence" value="ECO:0007669"/>
    <property type="project" value="InterPro"/>
</dbReference>
<dbReference type="Pfam" id="PF25597">
    <property type="entry name" value="SH3_retrovirus"/>
    <property type="match status" value="1"/>
</dbReference>
<accession>A0AAP0M9S8</accession>
<keyword evidence="1" id="KW-0645">Protease</keyword>
<reference evidence="7 8" key="1">
    <citation type="submission" date="2024-05" db="EMBL/GenBank/DDBJ databases">
        <title>Haplotype-resolved chromosome-level genome assembly of Huyou (Citrus changshanensis).</title>
        <authorList>
            <person name="Miao C."/>
            <person name="Chen W."/>
            <person name="Wu Y."/>
            <person name="Wang L."/>
            <person name="Zhao S."/>
            <person name="Grierson D."/>
            <person name="Xu C."/>
            <person name="Chen K."/>
        </authorList>
    </citation>
    <scope>NUCLEOTIDE SEQUENCE [LARGE SCALE GENOMIC DNA]</scope>
    <source>
        <strain evidence="7">01-14</strain>
        <tissue evidence="7">Leaf</tissue>
    </source>
</reference>
<dbReference type="InterPro" id="IPR012337">
    <property type="entry name" value="RNaseH-like_sf"/>
</dbReference>
<dbReference type="Pfam" id="PF07727">
    <property type="entry name" value="RVT_2"/>
    <property type="match status" value="1"/>
</dbReference>
<feature type="domain" description="Reverse transcriptase Ty1/copia-type" evidence="3">
    <location>
        <begin position="903"/>
        <end position="1115"/>
    </location>
</feature>
<dbReference type="InterPro" id="IPR057670">
    <property type="entry name" value="SH3_retrovirus"/>
</dbReference>
<dbReference type="PANTHER" id="PTHR47481">
    <property type="match status" value="1"/>
</dbReference>
<dbReference type="InterPro" id="IPR054722">
    <property type="entry name" value="PolX-like_BBD"/>
</dbReference>
<dbReference type="PANTHER" id="PTHR47481:SF31">
    <property type="entry name" value="OS01G0873500 PROTEIN"/>
    <property type="match status" value="1"/>
</dbReference>
<dbReference type="InterPro" id="IPR036397">
    <property type="entry name" value="RNaseH_sf"/>
</dbReference>
<keyword evidence="1" id="KW-0378">Hydrolase</keyword>
<evidence type="ECO:0000256" key="1">
    <source>
        <dbReference type="ARBA" id="ARBA00022750"/>
    </source>
</evidence>
<feature type="domain" description="Retrovirus-related Pol polyprotein from transposon TNT 1-94-like beta-barrel" evidence="4">
    <location>
        <begin position="404"/>
        <end position="481"/>
    </location>
</feature>
<evidence type="ECO:0000259" key="5">
    <source>
        <dbReference type="Pfam" id="PF24765"/>
    </source>
</evidence>
<dbReference type="InterPro" id="IPR013103">
    <property type="entry name" value="RVT_2"/>
</dbReference>
<comment type="caution">
    <text evidence="7">The sequence shown here is derived from an EMBL/GenBank/DDBJ whole genome shotgun (WGS) entry which is preliminary data.</text>
</comment>
<dbReference type="InterPro" id="IPR057554">
    <property type="entry name" value="SAC9_C"/>
</dbReference>
<evidence type="ECO:0000259" key="4">
    <source>
        <dbReference type="Pfam" id="PF22936"/>
    </source>
</evidence>
<dbReference type="Proteomes" id="UP001428341">
    <property type="component" value="Unassembled WGS sequence"/>
</dbReference>
<feature type="region of interest" description="Disordered" evidence="2">
    <location>
        <begin position="805"/>
        <end position="840"/>
    </location>
</feature>
<gene>
    <name evidence="7" type="ORF">WN944_015840</name>
</gene>